<dbReference type="EnsemblMetazoa" id="MESCA006315-RA">
    <property type="protein sequence ID" value="MESCA006315-PA"/>
    <property type="gene ID" value="MESCA006315"/>
</dbReference>
<keyword evidence="10 15" id="KW-0560">Oxidoreductase</keyword>
<dbReference type="Proteomes" id="UP000015102">
    <property type="component" value="Unassembled WGS sequence"/>
</dbReference>
<comment type="cofactor">
    <cofactor evidence="1 14">
        <name>heme</name>
        <dbReference type="ChEBI" id="CHEBI:30413"/>
    </cofactor>
</comment>
<name>T1GRM9_MEGSC</name>
<evidence type="ECO:0000256" key="3">
    <source>
        <dbReference type="ARBA" id="ARBA00004174"/>
    </source>
</evidence>
<evidence type="ECO:0000256" key="14">
    <source>
        <dbReference type="PIRSR" id="PIRSR602403-1"/>
    </source>
</evidence>
<evidence type="ECO:0008006" key="18">
    <source>
        <dbReference type="Google" id="ProtNLM"/>
    </source>
</evidence>
<evidence type="ECO:0000256" key="1">
    <source>
        <dbReference type="ARBA" id="ARBA00001971"/>
    </source>
</evidence>
<keyword evidence="9" id="KW-0492">Microsome</keyword>
<evidence type="ECO:0000256" key="5">
    <source>
        <dbReference type="ARBA" id="ARBA00010617"/>
    </source>
</evidence>
<reference evidence="17" key="1">
    <citation type="submission" date="2013-02" db="EMBL/GenBank/DDBJ databases">
        <authorList>
            <person name="Hughes D."/>
        </authorList>
    </citation>
    <scope>NUCLEOTIDE SEQUENCE</scope>
    <source>
        <strain>Durham</strain>
        <strain evidence="17">NC isolate 2 -- Noor lab</strain>
    </source>
</reference>
<comment type="similarity">
    <text evidence="5 15">Belongs to the cytochrome P450 family.</text>
</comment>
<keyword evidence="13" id="KW-0472">Membrane</keyword>
<evidence type="ECO:0000256" key="8">
    <source>
        <dbReference type="ARBA" id="ARBA00022824"/>
    </source>
</evidence>
<feature type="binding site" description="axial binding residue" evidence="14">
    <location>
        <position position="58"/>
    </location>
    <ligand>
        <name>heme</name>
        <dbReference type="ChEBI" id="CHEBI:30413"/>
    </ligand>
    <ligandPart>
        <name>Fe</name>
        <dbReference type="ChEBI" id="CHEBI:18248"/>
    </ligandPart>
</feature>
<evidence type="ECO:0000256" key="4">
    <source>
        <dbReference type="ARBA" id="ARBA00004406"/>
    </source>
</evidence>
<organism evidence="16 17">
    <name type="scientific">Megaselia scalaris</name>
    <name type="common">Humpbacked fly</name>
    <name type="synonym">Phora scalaris</name>
    <dbReference type="NCBI Taxonomy" id="36166"/>
    <lineage>
        <taxon>Eukaryota</taxon>
        <taxon>Metazoa</taxon>
        <taxon>Ecdysozoa</taxon>
        <taxon>Arthropoda</taxon>
        <taxon>Hexapoda</taxon>
        <taxon>Insecta</taxon>
        <taxon>Pterygota</taxon>
        <taxon>Neoptera</taxon>
        <taxon>Endopterygota</taxon>
        <taxon>Diptera</taxon>
        <taxon>Brachycera</taxon>
        <taxon>Muscomorpha</taxon>
        <taxon>Platypezoidea</taxon>
        <taxon>Phoridae</taxon>
        <taxon>Megaseliini</taxon>
        <taxon>Megaselia</taxon>
    </lineage>
</organism>
<dbReference type="GO" id="GO:0005506">
    <property type="term" value="F:iron ion binding"/>
    <property type="evidence" value="ECO:0007669"/>
    <property type="project" value="InterPro"/>
</dbReference>
<keyword evidence="11 14" id="KW-0408">Iron</keyword>
<dbReference type="Gene3D" id="1.10.630.10">
    <property type="entry name" value="Cytochrome P450"/>
    <property type="match status" value="1"/>
</dbReference>
<dbReference type="PRINTS" id="PR00465">
    <property type="entry name" value="EP450IV"/>
</dbReference>
<comment type="function">
    <text evidence="2">May be involved in the metabolism of insect hormones and in the breakdown of synthetic insecticides.</text>
</comment>
<evidence type="ECO:0000256" key="7">
    <source>
        <dbReference type="ARBA" id="ARBA00022723"/>
    </source>
</evidence>
<keyword evidence="7 14" id="KW-0479">Metal-binding</keyword>
<dbReference type="STRING" id="36166.T1GRM9"/>
<reference evidence="16" key="2">
    <citation type="submission" date="2015-06" db="UniProtKB">
        <authorList>
            <consortium name="EnsemblMetazoa"/>
        </authorList>
    </citation>
    <scope>IDENTIFICATION</scope>
</reference>
<dbReference type="InterPro" id="IPR017972">
    <property type="entry name" value="Cyt_P450_CS"/>
</dbReference>
<evidence type="ECO:0000256" key="9">
    <source>
        <dbReference type="ARBA" id="ARBA00022848"/>
    </source>
</evidence>
<dbReference type="GO" id="GO:0005789">
    <property type="term" value="C:endoplasmic reticulum membrane"/>
    <property type="evidence" value="ECO:0007669"/>
    <property type="project" value="UniProtKB-SubCell"/>
</dbReference>
<dbReference type="InterPro" id="IPR050476">
    <property type="entry name" value="Insect_CytP450_Detox"/>
</dbReference>
<dbReference type="SUPFAM" id="SSF48264">
    <property type="entry name" value="Cytochrome P450"/>
    <property type="match status" value="1"/>
</dbReference>
<evidence type="ECO:0000256" key="12">
    <source>
        <dbReference type="ARBA" id="ARBA00023033"/>
    </source>
</evidence>
<keyword evidence="12 15" id="KW-0503">Monooxygenase</keyword>
<evidence type="ECO:0000256" key="10">
    <source>
        <dbReference type="ARBA" id="ARBA00023002"/>
    </source>
</evidence>
<keyword evidence="6 14" id="KW-0349">Heme</keyword>
<keyword evidence="17" id="KW-1185">Reference proteome</keyword>
<evidence type="ECO:0000256" key="15">
    <source>
        <dbReference type="RuleBase" id="RU000461"/>
    </source>
</evidence>
<dbReference type="Pfam" id="PF00067">
    <property type="entry name" value="p450"/>
    <property type="match status" value="1"/>
</dbReference>
<proteinExistence type="inferred from homology"/>
<comment type="subcellular location">
    <subcellularLocation>
        <location evidence="4">Endoplasmic reticulum membrane</location>
        <topology evidence="4">Peripheral membrane protein</topology>
    </subcellularLocation>
    <subcellularLocation>
        <location evidence="3">Microsome membrane</location>
        <topology evidence="3">Peripheral membrane protein</topology>
    </subcellularLocation>
</comment>
<dbReference type="GO" id="GO:0020037">
    <property type="term" value="F:heme binding"/>
    <property type="evidence" value="ECO:0007669"/>
    <property type="project" value="InterPro"/>
</dbReference>
<evidence type="ECO:0000256" key="6">
    <source>
        <dbReference type="ARBA" id="ARBA00022617"/>
    </source>
</evidence>
<dbReference type="GO" id="GO:0004497">
    <property type="term" value="F:monooxygenase activity"/>
    <property type="evidence" value="ECO:0007669"/>
    <property type="project" value="UniProtKB-KW"/>
</dbReference>
<evidence type="ECO:0000256" key="13">
    <source>
        <dbReference type="ARBA" id="ARBA00023136"/>
    </source>
</evidence>
<protein>
    <recommendedName>
        <fullName evidence="18">Cytochrome P450</fullName>
    </recommendedName>
</protein>
<dbReference type="PANTHER" id="PTHR24292">
    <property type="entry name" value="CYTOCHROME P450"/>
    <property type="match status" value="1"/>
</dbReference>
<dbReference type="GO" id="GO:0016705">
    <property type="term" value="F:oxidoreductase activity, acting on paired donors, with incorporation or reduction of molecular oxygen"/>
    <property type="evidence" value="ECO:0007669"/>
    <property type="project" value="InterPro"/>
</dbReference>
<dbReference type="InterPro" id="IPR001128">
    <property type="entry name" value="Cyt_P450"/>
</dbReference>
<sequence length="165" mass="18526">MYVIHKGVEVIVPIDAIHHNPDIYPEPEIFNPDRFLPEEIEKRHSMAYLPFGDGPRACIGLRFALLHAKIGMIALLNSLKFSPCQKTEKTIALEERNFFLTPKNGIHLQVELVQFLAVLDPPFSIDHAAPKISSSTILSYADSNLKWADVRVQLSKTYNSTGSIS</sequence>
<keyword evidence="8" id="KW-0256">Endoplasmic reticulum</keyword>
<evidence type="ECO:0000313" key="17">
    <source>
        <dbReference type="Proteomes" id="UP000015102"/>
    </source>
</evidence>
<dbReference type="HOGENOM" id="CLU_1612712_0_0_1"/>
<dbReference type="EMBL" id="CAQQ02168161">
    <property type="status" value="NOT_ANNOTATED_CDS"/>
    <property type="molecule type" value="Genomic_DNA"/>
</dbReference>
<dbReference type="PANTHER" id="PTHR24292:SF100">
    <property type="entry name" value="CYTOCHROME P450 6A16, ISOFORM B-RELATED"/>
    <property type="match status" value="1"/>
</dbReference>
<dbReference type="AlphaFoldDB" id="T1GRM9"/>
<evidence type="ECO:0000256" key="11">
    <source>
        <dbReference type="ARBA" id="ARBA00023004"/>
    </source>
</evidence>
<dbReference type="InterPro" id="IPR036396">
    <property type="entry name" value="Cyt_P450_sf"/>
</dbReference>
<dbReference type="InterPro" id="IPR002403">
    <property type="entry name" value="Cyt_P450_E_grp-IV"/>
</dbReference>
<accession>T1GRM9</accession>
<evidence type="ECO:0000313" key="16">
    <source>
        <dbReference type="EnsemblMetazoa" id="MESCA006315-PA"/>
    </source>
</evidence>
<evidence type="ECO:0000256" key="2">
    <source>
        <dbReference type="ARBA" id="ARBA00003690"/>
    </source>
</evidence>
<dbReference type="PROSITE" id="PS00086">
    <property type="entry name" value="CYTOCHROME_P450"/>
    <property type="match status" value="1"/>
</dbReference>